<evidence type="ECO:0000313" key="8">
    <source>
        <dbReference type="EMBL" id="CAL4795133.1"/>
    </source>
</evidence>
<dbReference type="EMBL" id="CAMXCT030004135">
    <property type="protein sequence ID" value="CAL4795133.1"/>
    <property type="molecule type" value="Genomic_DNA"/>
</dbReference>
<proteinExistence type="predicted"/>
<feature type="region of interest" description="Disordered" evidence="6">
    <location>
        <begin position="58"/>
        <end position="122"/>
    </location>
</feature>
<dbReference type="Proteomes" id="UP001152797">
    <property type="component" value="Unassembled WGS sequence"/>
</dbReference>
<evidence type="ECO:0000256" key="6">
    <source>
        <dbReference type="SAM" id="MobiDB-lite"/>
    </source>
</evidence>
<feature type="non-terminal residue" evidence="7">
    <location>
        <position position="588"/>
    </location>
</feature>
<evidence type="ECO:0000256" key="2">
    <source>
        <dbReference type="ARBA" id="ARBA00022490"/>
    </source>
</evidence>
<evidence type="ECO:0000256" key="4">
    <source>
        <dbReference type="ARBA" id="ARBA00022741"/>
    </source>
</evidence>
<dbReference type="PANTHER" id="PTHR45870:SF2">
    <property type="entry name" value="TUBULIN MONOGLYCYLASE TTLL3"/>
    <property type="match status" value="1"/>
</dbReference>
<name>A0A9P1DCL0_9DINO</name>
<evidence type="ECO:0000313" key="9">
    <source>
        <dbReference type="Proteomes" id="UP001152797"/>
    </source>
</evidence>
<evidence type="ECO:0000313" key="7">
    <source>
        <dbReference type="EMBL" id="CAI4007821.1"/>
    </source>
</evidence>
<feature type="compositionally biased region" description="Polar residues" evidence="6">
    <location>
        <begin position="181"/>
        <end position="190"/>
    </location>
</feature>
<dbReference type="Gene3D" id="3.30.470.20">
    <property type="entry name" value="ATP-grasp fold, B domain"/>
    <property type="match status" value="1"/>
</dbReference>
<dbReference type="OrthoDB" id="202825at2759"/>
<evidence type="ECO:0000256" key="5">
    <source>
        <dbReference type="ARBA" id="ARBA00022840"/>
    </source>
</evidence>
<protein>
    <submittedName>
        <fullName evidence="8">Tubulin--tyrosine ligase-like protein 9</fullName>
    </submittedName>
</protein>
<dbReference type="GO" id="GO:0005524">
    <property type="term" value="F:ATP binding"/>
    <property type="evidence" value="ECO:0007669"/>
    <property type="project" value="UniProtKB-KW"/>
</dbReference>
<accession>A0A9P1DCL0</accession>
<keyword evidence="3 8" id="KW-0436">Ligase</keyword>
<dbReference type="AlphaFoldDB" id="A0A9P1DCL0"/>
<gene>
    <name evidence="7" type="ORF">C1SCF055_LOCUS33347</name>
</gene>
<dbReference type="GO" id="GO:0005737">
    <property type="term" value="C:cytoplasm"/>
    <property type="evidence" value="ECO:0007669"/>
    <property type="project" value="UniProtKB-SubCell"/>
</dbReference>
<feature type="region of interest" description="Disordered" evidence="6">
    <location>
        <begin position="128"/>
        <end position="147"/>
    </location>
</feature>
<keyword evidence="2" id="KW-0963">Cytoplasm</keyword>
<comment type="caution">
    <text evidence="7">The sequence shown here is derived from an EMBL/GenBank/DDBJ whole genome shotgun (WGS) entry which is preliminary data.</text>
</comment>
<sequence>MSEVSYVLPPTDEMYDVLLQGLKRFSEDLQTGATDSSALGYGWSPAPFAAKISAPRLLRPKPPSLSLSLRDAEVRPPAPASARTAMPSTPERPRRPSSAGRRNDEPLPRMSGRGPNGAQTASELKLKAQGQLTLPPPKSSRQRSQKNLHMAKPFKTNALMQPPVQPGTETTDRAERAERTGPTSASQLSPQVLPAMHKQPRSLEEHIASSSQRLLVPGKPTLVWKTVDSEADYRQLRGEYFNHFQQNRVLTTKAGLAQSLKEYSTSSGINADTFFPRCYDTAQKSERDDFILDFRRSSALRVALLHRRMRRDQQEGLSSSYMCNETILEACHLVLQRWLCDLDPKHLDEESTGRPSPLSEESWDALTLYSSLAQSELLQGTAERKRPRETRAEAALPLKRWPEFLSHRWGPGESESLETVLTRLESLFPQWSLHGGWLGQNVWIVKPGSNSKGSGIECFSKLTELLQHVDRMPNRICQKYVERPLLLFSGRKFDIRQWVLVRSVQPLKVFLFSECYLRLCNGMYDLGDLRDRERHISNWQVNKHGKNVVEGAVVSLQDFREELEALTGLQDYWERQLLPQLKHIVIEA</sequence>
<feature type="compositionally biased region" description="Basic and acidic residues" evidence="6">
    <location>
        <begin position="170"/>
        <end position="179"/>
    </location>
</feature>
<reference evidence="7" key="1">
    <citation type="submission" date="2022-10" db="EMBL/GenBank/DDBJ databases">
        <authorList>
            <person name="Chen Y."/>
            <person name="Dougan E. K."/>
            <person name="Chan C."/>
            <person name="Rhodes N."/>
            <person name="Thang M."/>
        </authorList>
    </citation>
    <scope>NUCLEOTIDE SEQUENCE</scope>
</reference>
<keyword evidence="4" id="KW-0547">Nucleotide-binding</keyword>
<dbReference type="GO" id="GO:0070736">
    <property type="term" value="F:protein-glycine ligase activity, initiating"/>
    <property type="evidence" value="ECO:0007669"/>
    <property type="project" value="TreeGrafter"/>
</dbReference>
<dbReference type="EMBL" id="CAMXCT010004135">
    <property type="protein sequence ID" value="CAI4007821.1"/>
    <property type="molecule type" value="Genomic_DNA"/>
</dbReference>
<dbReference type="InterPro" id="IPR004344">
    <property type="entry name" value="TTL/TTLL_fam"/>
</dbReference>
<keyword evidence="5" id="KW-0067">ATP-binding</keyword>
<comment type="subcellular location">
    <subcellularLocation>
        <location evidence="1">Cytoplasm</location>
    </subcellularLocation>
</comment>
<dbReference type="Pfam" id="PF03133">
    <property type="entry name" value="TTL"/>
    <property type="match status" value="1"/>
</dbReference>
<evidence type="ECO:0000256" key="3">
    <source>
        <dbReference type="ARBA" id="ARBA00022598"/>
    </source>
</evidence>
<feature type="region of interest" description="Disordered" evidence="6">
    <location>
        <begin position="152"/>
        <end position="210"/>
    </location>
</feature>
<evidence type="ECO:0000256" key="1">
    <source>
        <dbReference type="ARBA" id="ARBA00004496"/>
    </source>
</evidence>
<dbReference type="EMBL" id="CAMXCT020004135">
    <property type="protein sequence ID" value="CAL1161196.1"/>
    <property type="molecule type" value="Genomic_DNA"/>
</dbReference>
<reference evidence="8 9" key="2">
    <citation type="submission" date="2024-05" db="EMBL/GenBank/DDBJ databases">
        <authorList>
            <person name="Chen Y."/>
            <person name="Shah S."/>
            <person name="Dougan E. K."/>
            <person name="Thang M."/>
            <person name="Chan C."/>
        </authorList>
    </citation>
    <scope>NUCLEOTIDE SEQUENCE [LARGE SCALE GENOMIC DNA]</scope>
</reference>
<organism evidence="7">
    <name type="scientific">Cladocopium goreaui</name>
    <dbReference type="NCBI Taxonomy" id="2562237"/>
    <lineage>
        <taxon>Eukaryota</taxon>
        <taxon>Sar</taxon>
        <taxon>Alveolata</taxon>
        <taxon>Dinophyceae</taxon>
        <taxon>Suessiales</taxon>
        <taxon>Symbiodiniaceae</taxon>
        <taxon>Cladocopium</taxon>
    </lineage>
</organism>
<dbReference type="GO" id="GO:0015630">
    <property type="term" value="C:microtubule cytoskeleton"/>
    <property type="evidence" value="ECO:0007669"/>
    <property type="project" value="TreeGrafter"/>
</dbReference>
<dbReference type="InterPro" id="IPR051437">
    <property type="entry name" value="TTLL_monoglycylase"/>
</dbReference>
<dbReference type="PROSITE" id="PS51221">
    <property type="entry name" value="TTL"/>
    <property type="match status" value="1"/>
</dbReference>
<keyword evidence="9" id="KW-1185">Reference proteome</keyword>
<dbReference type="PANTHER" id="PTHR45870">
    <property type="entry name" value="TUBULIN MONOGLYCYLASE TTLL3"/>
    <property type="match status" value="1"/>
</dbReference>